<dbReference type="RefSeq" id="WP_248634094.1">
    <property type="nucleotide sequence ID" value="NZ_JALPTH010000011.1"/>
</dbReference>
<gene>
    <name evidence="3" type="ORF">M1O15_13805</name>
</gene>
<dbReference type="InterPro" id="IPR010520">
    <property type="entry name" value="FrsA-like"/>
</dbReference>
<dbReference type="Proteomes" id="UP001522868">
    <property type="component" value="Unassembled WGS sequence"/>
</dbReference>
<keyword evidence="2 3" id="KW-0378">Hydrolase</keyword>
<dbReference type="Gene3D" id="3.40.50.1820">
    <property type="entry name" value="alpha/beta hydrolase"/>
    <property type="match status" value="1"/>
</dbReference>
<evidence type="ECO:0000256" key="1">
    <source>
        <dbReference type="ARBA" id="ARBA00008645"/>
    </source>
</evidence>
<dbReference type="InterPro" id="IPR029058">
    <property type="entry name" value="AB_hydrolase_fold"/>
</dbReference>
<reference evidence="3 4" key="1">
    <citation type="submission" date="2022-04" db="EMBL/GenBank/DDBJ databases">
        <title>Streptomyces sp. nov. LCR6-01 isolated from Lichen of Dirinaria sp.</title>
        <authorList>
            <person name="Kanchanasin P."/>
            <person name="Tanasupawat S."/>
            <person name="Phongsopitanun W."/>
        </authorList>
    </citation>
    <scope>NUCLEOTIDE SEQUENCE [LARGE SCALE GENOMIC DNA]</scope>
    <source>
        <strain evidence="3 4">LCR6-01</strain>
    </source>
</reference>
<dbReference type="PANTHER" id="PTHR22946:SF12">
    <property type="entry name" value="CONIDIAL PIGMENT BIOSYNTHESIS PROTEIN AYG1 (AFU_ORTHOLOGUE AFUA_2G17550)"/>
    <property type="match status" value="1"/>
</dbReference>
<dbReference type="Pfam" id="PF06500">
    <property type="entry name" value="FrsA-like"/>
    <property type="match status" value="1"/>
</dbReference>
<comment type="caution">
    <text evidence="3">The sequence shown here is derived from an EMBL/GenBank/DDBJ whole genome shotgun (WGS) entry which is preliminary data.</text>
</comment>
<proteinExistence type="inferred from homology"/>
<evidence type="ECO:0000256" key="2">
    <source>
        <dbReference type="ARBA" id="ARBA00022801"/>
    </source>
</evidence>
<organism evidence="3 4">
    <name type="scientific">Streptomyces lichenis</name>
    <dbReference type="NCBI Taxonomy" id="2306967"/>
    <lineage>
        <taxon>Bacteria</taxon>
        <taxon>Bacillati</taxon>
        <taxon>Actinomycetota</taxon>
        <taxon>Actinomycetes</taxon>
        <taxon>Kitasatosporales</taxon>
        <taxon>Streptomycetaceae</taxon>
        <taxon>Streptomyces</taxon>
    </lineage>
</organism>
<dbReference type="PANTHER" id="PTHR22946">
    <property type="entry name" value="DIENELACTONE HYDROLASE DOMAIN-CONTAINING PROTEIN-RELATED"/>
    <property type="match status" value="1"/>
</dbReference>
<dbReference type="GO" id="GO:0016787">
    <property type="term" value="F:hydrolase activity"/>
    <property type="evidence" value="ECO:0007669"/>
    <property type="project" value="UniProtKB-KW"/>
</dbReference>
<dbReference type="EMBL" id="JALPTH010000011">
    <property type="protein sequence ID" value="MCK8678449.1"/>
    <property type="molecule type" value="Genomic_DNA"/>
</dbReference>
<sequence length="400" mass="43856">MPQLIDHPLFQMLAERALFPATRGGAELGEVERTLTRVVPGDTGSWYDAWSSTAATVEEWADHSAVTGHPVSAREAYARATTYHRVSYSALFGAPVDPRLVEAFDRQERCFGRFAAHAPHPMTAVEIPYEDTSLPGWLCLPADSAGPFPTLVAVDGYDGSVHEMYWSHAVPAVRRGMACLLVDGPGQGRALVKQGLVMRPDWENVLRPVFDLAVTLPEVDADRIAVMGWSFGGYLAPRGVSGEPRAAALVADPGQWDLLDGFGPQLPIPDELRARLPDVPPGELDPYLSFFAEDPVLRWKFVQRALWVHGLRSLGAYVVETGRYRISDRAAAITCPTLVATAEGDPTGAAARQLYEALECPKAFVRFTAEEGTGGHCETANRARFDQRVFDWLEDVLKRS</sequence>
<name>A0ABT0IAV2_9ACTN</name>
<comment type="similarity">
    <text evidence="1">Belongs to the AB hydrolase superfamily.</text>
</comment>
<evidence type="ECO:0000313" key="3">
    <source>
        <dbReference type="EMBL" id="MCK8678449.1"/>
    </source>
</evidence>
<dbReference type="SUPFAM" id="SSF53474">
    <property type="entry name" value="alpha/beta-Hydrolases"/>
    <property type="match status" value="1"/>
</dbReference>
<dbReference type="InterPro" id="IPR050261">
    <property type="entry name" value="FrsA_esterase"/>
</dbReference>
<evidence type="ECO:0000313" key="4">
    <source>
        <dbReference type="Proteomes" id="UP001522868"/>
    </source>
</evidence>
<accession>A0ABT0IAV2</accession>
<keyword evidence="4" id="KW-1185">Reference proteome</keyword>
<dbReference type="Gene3D" id="1.20.1440.110">
    <property type="entry name" value="acylaminoacyl peptidase"/>
    <property type="match status" value="1"/>
</dbReference>
<protein>
    <submittedName>
        <fullName evidence="3">Alpha/beta fold hydrolase</fullName>
    </submittedName>
</protein>